<dbReference type="AlphaFoldDB" id="A0A0A3HYL9"/>
<sequence length="61" mass="6980">MLLFILIVVPLIGAIWFYNLAVFMEKLKNGKNPHNQKVLGATLTFILLAAIMFSLLELNRY</sequence>
<evidence type="ECO:0000313" key="3">
    <source>
        <dbReference type="Proteomes" id="UP000030416"/>
    </source>
</evidence>
<organism evidence="2 3">
    <name type="scientific">Ureibacillus manganicus DSM 26584</name>
    <dbReference type="NCBI Taxonomy" id="1384049"/>
    <lineage>
        <taxon>Bacteria</taxon>
        <taxon>Bacillati</taxon>
        <taxon>Bacillota</taxon>
        <taxon>Bacilli</taxon>
        <taxon>Bacillales</taxon>
        <taxon>Caryophanaceae</taxon>
        <taxon>Ureibacillus</taxon>
    </lineage>
</organism>
<dbReference type="STRING" id="1384049.CD29_13690"/>
<evidence type="ECO:0000313" key="2">
    <source>
        <dbReference type="EMBL" id="KGR77701.1"/>
    </source>
</evidence>
<dbReference type="EMBL" id="JPVN01000016">
    <property type="protein sequence ID" value="KGR77701.1"/>
    <property type="molecule type" value="Genomic_DNA"/>
</dbReference>
<keyword evidence="1" id="KW-1133">Transmembrane helix</keyword>
<evidence type="ECO:0000256" key="1">
    <source>
        <dbReference type="SAM" id="Phobius"/>
    </source>
</evidence>
<keyword evidence="3" id="KW-1185">Reference proteome</keyword>
<keyword evidence="1" id="KW-0472">Membrane</keyword>
<protein>
    <submittedName>
        <fullName evidence="2">Uncharacterized protein</fullName>
    </submittedName>
</protein>
<name>A0A0A3HYL9_9BACL</name>
<dbReference type="OrthoDB" id="2680509at2"/>
<dbReference type="Proteomes" id="UP000030416">
    <property type="component" value="Unassembled WGS sequence"/>
</dbReference>
<proteinExistence type="predicted"/>
<keyword evidence="1" id="KW-0812">Transmembrane</keyword>
<gene>
    <name evidence="2" type="ORF">CD29_13690</name>
</gene>
<comment type="caution">
    <text evidence="2">The sequence shown here is derived from an EMBL/GenBank/DDBJ whole genome shotgun (WGS) entry which is preliminary data.</text>
</comment>
<reference evidence="2 3" key="1">
    <citation type="submission" date="2014-02" db="EMBL/GenBank/DDBJ databases">
        <title>Draft genome sequence of Lysinibacillus manganicus DSM 26584T.</title>
        <authorList>
            <person name="Zhang F."/>
            <person name="Wang G."/>
            <person name="Zhang L."/>
        </authorList>
    </citation>
    <scope>NUCLEOTIDE SEQUENCE [LARGE SCALE GENOMIC DNA]</scope>
    <source>
        <strain evidence="2 3">DSM 26584</strain>
    </source>
</reference>
<accession>A0A0A3HYL9</accession>
<feature type="transmembrane region" description="Helical" evidence="1">
    <location>
        <begin position="38"/>
        <end position="56"/>
    </location>
</feature>
<dbReference type="RefSeq" id="WP_036187676.1">
    <property type="nucleotide sequence ID" value="NZ_AVDA01000016.1"/>
</dbReference>